<evidence type="ECO:0000313" key="6">
    <source>
        <dbReference type="EMBL" id="EUJ41353.1"/>
    </source>
</evidence>
<name>W7D7M0_9LIST</name>
<sequence>MFKTFLAIHASSWAILIVLLIAAAMLYSNKVIKVGTIVHMILRLMYVVMLVSGCGMLFLAIDNSGMNSFTWTFLGKAVLAIAMMGVSEMLLIRIKKTKKQALSCGLLILFYSLLF</sequence>
<dbReference type="STRING" id="1265861.BCAMP_03555"/>
<comment type="caution">
    <text evidence="6">The sequence shown here is derived from an EMBL/GenBank/DDBJ whole genome shotgun (WGS) entry which is preliminary data.</text>
</comment>
<feature type="transmembrane region" description="Helical" evidence="5">
    <location>
        <begin position="73"/>
        <end position="92"/>
    </location>
</feature>
<feature type="transmembrane region" description="Helical" evidence="5">
    <location>
        <begin position="40"/>
        <end position="61"/>
    </location>
</feature>
<evidence type="ECO:0000256" key="3">
    <source>
        <dbReference type="ARBA" id="ARBA00022989"/>
    </source>
</evidence>
<evidence type="ECO:0000256" key="2">
    <source>
        <dbReference type="ARBA" id="ARBA00022692"/>
    </source>
</evidence>
<dbReference type="Pfam" id="PF07457">
    <property type="entry name" value="DUF1516"/>
    <property type="match status" value="1"/>
</dbReference>
<gene>
    <name evidence="6" type="ORF">BCAMP_03555</name>
</gene>
<evidence type="ECO:0000256" key="4">
    <source>
        <dbReference type="ARBA" id="ARBA00023136"/>
    </source>
</evidence>
<evidence type="ECO:0000256" key="5">
    <source>
        <dbReference type="SAM" id="Phobius"/>
    </source>
</evidence>
<dbReference type="EMBL" id="AODH01000012">
    <property type="protein sequence ID" value="EUJ41353.1"/>
    <property type="molecule type" value="Genomic_DNA"/>
</dbReference>
<dbReference type="InterPro" id="IPR010899">
    <property type="entry name" value="UPF0344"/>
</dbReference>
<feature type="transmembrane region" description="Helical" evidence="5">
    <location>
        <begin position="6"/>
        <end position="28"/>
    </location>
</feature>
<keyword evidence="4 5" id="KW-0472">Membrane</keyword>
<evidence type="ECO:0000313" key="7">
    <source>
        <dbReference type="Proteomes" id="UP000019243"/>
    </source>
</evidence>
<organism evidence="6 7">
    <name type="scientific">Brochothrix campestris FSL F6-1037</name>
    <dbReference type="NCBI Taxonomy" id="1265861"/>
    <lineage>
        <taxon>Bacteria</taxon>
        <taxon>Bacillati</taxon>
        <taxon>Bacillota</taxon>
        <taxon>Bacilli</taxon>
        <taxon>Bacillales</taxon>
        <taxon>Listeriaceae</taxon>
        <taxon>Brochothrix</taxon>
    </lineage>
</organism>
<keyword evidence="1" id="KW-1003">Cell membrane</keyword>
<proteinExistence type="predicted"/>
<reference evidence="6 7" key="1">
    <citation type="submission" date="2012-12" db="EMBL/GenBank/DDBJ databases">
        <title>Novel taxa of Listeriaceae from agricultural environments in the United States.</title>
        <authorList>
            <person name="den Bakker H.C."/>
            <person name="Allred A."/>
            <person name="Warchocki S."/>
            <person name="Wright E.M."/>
            <person name="Burrell A."/>
            <person name="Nightingale K.K."/>
            <person name="Kephart D."/>
            <person name="Wiedmann M."/>
        </authorList>
    </citation>
    <scope>NUCLEOTIDE SEQUENCE [LARGE SCALE GENOMIC DNA]</scope>
    <source>
        <strain evidence="6 7">FSL F6-1037</strain>
    </source>
</reference>
<dbReference type="AlphaFoldDB" id="W7D7M0"/>
<dbReference type="RefSeq" id="WP_051456849.1">
    <property type="nucleotide sequence ID" value="NZ_AODH01000012.1"/>
</dbReference>
<evidence type="ECO:0008006" key="8">
    <source>
        <dbReference type="Google" id="ProtNLM"/>
    </source>
</evidence>
<keyword evidence="3 5" id="KW-1133">Transmembrane helix</keyword>
<keyword evidence="7" id="KW-1185">Reference proteome</keyword>
<evidence type="ECO:0000256" key="1">
    <source>
        <dbReference type="ARBA" id="ARBA00022475"/>
    </source>
</evidence>
<protein>
    <recommendedName>
        <fullName evidence="8">DUF1516 family protein</fullName>
    </recommendedName>
</protein>
<accession>W7D7M0</accession>
<dbReference type="Proteomes" id="UP000019243">
    <property type="component" value="Unassembled WGS sequence"/>
</dbReference>
<keyword evidence="2 5" id="KW-0812">Transmembrane</keyword>